<evidence type="ECO:0000256" key="4">
    <source>
        <dbReference type="ARBA" id="ARBA00022989"/>
    </source>
</evidence>
<feature type="transmembrane region" description="Helical" evidence="7">
    <location>
        <begin position="501"/>
        <end position="526"/>
    </location>
</feature>
<organism evidence="9 10">
    <name type="scientific">Diaporthe helianthi</name>
    <dbReference type="NCBI Taxonomy" id="158607"/>
    <lineage>
        <taxon>Eukaryota</taxon>
        <taxon>Fungi</taxon>
        <taxon>Dikarya</taxon>
        <taxon>Ascomycota</taxon>
        <taxon>Pezizomycotina</taxon>
        <taxon>Sordariomycetes</taxon>
        <taxon>Sordariomycetidae</taxon>
        <taxon>Diaporthales</taxon>
        <taxon>Diaporthaceae</taxon>
        <taxon>Diaporthe</taxon>
    </lineage>
</organism>
<evidence type="ECO:0000256" key="5">
    <source>
        <dbReference type="ARBA" id="ARBA00023136"/>
    </source>
</evidence>
<comment type="caution">
    <text evidence="9">The sequence shown here is derived from an EMBL/GenBank/DDBJ whole genome shotgun (WGS) entry which is preliminary data.</text>
</comment>
<evidence type="ECO:0000313" key="9">
    <source>
        <dbReference type="EMBL" id="POS80103.1"/>
    </source>
</evidence>
<dbReference type="Pfam" id="PF01490">
    <property type="entry name" value="Aa_trans"/>
    <property type="match status" value="1"/>
</dbReference>
<name>A0A2P5IC85_DIAHE</name>
<feature type="transmembrane region" description="Helical" evidence="7">
    <location>
        <begin position="315"/>
        <end position="337"/>
    </location>
</feature>
<dbReference type="OrthoDB" id="1684102at2759"/>
<keyword evidence="5 7" id="KW-0472">Membrane</keyword>
<dbReference type="Proteomes" id="UP000094444">
    <property type="component" value="Unassembled WGS sequence"/>
</dbReference>
<keyword evidence="10" id="KW-1185">Reference proteome</keyword>
<feature type="transmembrane region" description="Helical" evidence="7">
    <location>
        <begin position="382"/>
        <end position="403"/>
    </location>
</feature>
<evidence type="ECO:0000256" key="2">
    <source>
        <dbReference type="ARBA" id="ARBA00008066"/>
    </source>
</evidence>
<feature type="transmembrane region" description="Helical" evidence="7">
    <location>
        <begin position="571"/>
        <end position="592"/>
    </location>
</feature>
<keyword evidence="3 7" id="KW-0812">Transmembrane</keyword>
<keyword evidence="4 7" id="KW-1133">Transmembrane helix</keyword>
<accession>A0A2P5IC85</accession>
<evidence type="ECO:0000256" key="1">
    <source>
        <dbReference type="ARBA" id="ARBA00004141"/>
    </source>
</evidence>
<protein>
    <submittedName>
        <fullName evidence="9">Transmembrane amino acid transporter</fullName>
    </submittedName>
</protein>
<dbReference type="InterPro" id="IPR013057">
    <property type="entry name" value="AA_transpt_TM"/>
</dbReference>
<sequence length="630" mass="68166">MSSYRDIPEEVLNRLNSVSGSFNPRDEDQERVAAVVAEHLPDGYTAAFDGFDGTAAAGYTDSNAVPAGPGSVVPEEAVIDDSDHHVESSLLLQGGDIHRDLFKSTAQPAGIQRAMTFSHPVRTESPANELTAGDINQIQGFRRHHVLQKHSTQRPRGFQGGTSMPITRSFVEFLDLYGAFAGEDLADSDDEGVTDEEATPSEQAMGDEHEHGAANETSPLIRRRPQHVRRKSSRVLRRQGDAGTTKTFLTLLKAFVGTGIMFLPKAFYNGGILFSSICLISVAAVSMWAFHLLLKCRTFCGGSYGEIGEAIAGPWMRNVILTSITLSQLGFVCTGLVFVADNWFSFLAAVSDGANPLGIKALIALQALLLVPLSFIRNISKLGAAATLADAFILIGLCYIWQYDISHLVTNGMSPTVELFNPQAYTLTIGASIFTFEGIGLIIPIHASMRQPEKFEYLLGLVMLIITAIFTSVGALCYATFGDRTQIEVINNFPQSSRLVNAVQFLYALAVLIGNPVQLFPAMRILEGRLFGHRSGKKDLLTKWKKNAFRTALVVVCCAISIGGSTNLDRFVALIGSVACVPLVYVYPAFLHYKAVASTTGEKIGDMVLMVLGIVGMVYTTAITISSSFA</sequence>
<dbReference type="STRING" id="158607.A0A2P5IC85"/>
<feature type="compositionally biased region" description="Basic residues" evidence="6">
    <location>
        <begin position="221"/>
        <end position="237"/>
    </location>
</feature>
<feature type="transmembrane region" description="Helical" evidence="7">
    <location>
        <begin position="357"/>
        <end position="375"/>
    </location>
</feature>
<dbReference type="PANTHER" id="PTHR22950">
    <property type="entry name" value="AMINO ACID TRANSPORTER"/>
    <property type="match status" value="1"/>
</dbReference>
<feature type="transmembrane region" description="Helical" evidence="7">
    <location>
        <begin position="604"/>
        <end position="625"/>
    </location>
</feature>
<feature type="transmembrane region" description="Helical" evidence="7">
    <location>
        <begin position="273"/>
        <end position="294"/>
    </location>
</feature>
<gene>
    <name evidence="9" type="ORF">DHEL01_v201510</name>
</gene>
<dbReference type="PANTHER" id="PTHR22950:SF332">
    <property type="entry name" value="AMINO ACID TRANSPORTER (EUROFUNG)"/>
    <property type="match status" value="1"/>
</dbReference>
<evidence type="ECO:0000256" key="6">
    <source>
        <dbReference type="SAM" id="MobiDB-lite"/>
    </source>
</evidence>
<proteinExistence type="inferred from homology"/>
<evidence type="ECO:0000259" key="8">
    <source>
        <dbReference type="Pfam" id="PF01490"/>
    </source>
</evidence>
<reference evidence="9" key="1">
    <citation type="submission" date="2017-09" db="EMBL/GenBank/DDBJ databases">
        <title>Polyketide synthases of a Diaporthe helianthi virulent isolate.</title>
        <authorList>
            <person name="Baroncelli R."/>
        </authorList>
    </citation>
    <scope>NUCLEOTIDE SEQUENCE [LARGE SCALE GENOMIC DNA]</scope>
    <source>
        <strain evidence="9">7/96</strain>
    </source>
</reference>
<feature type="domain" description="Amino acid transporter transmembrane" evidence="8">
    <location>
        <begin position="243"/>
        <end position="625"/>
    </location>
</feature>
<feature type="transmembrane region" description="Helical" evidence="7">
    <location>
        <begin position="423"/>
        <end position="445"/>
    </location>
</feature>
<dbReference type="EMBL" id="MAVT02000070">
    <property type="protein sequence ID" value="POS80103.1"/>
    <property type="molecule type" value="Genomic_DNA"/>
</dbReference>
<evidence type="ECO:0000256" key="7">
    <source>
        <dbReference type="SAM" id="Phobius"/>
    </source>
</evidence>
<dbReference type="AlphaFoldDB" id="A0A2P5IC85"/>
<feature type="compositionally biased region" description="Acidic residues" evidence="6">
    <location>
        <begin position="185"/>
        <end position="199"/>
    </location>
</feature>
<evidence type="ECO:0000256" key="3">
    <source>
        <dbReference type="ARBA" id="ARBA00022692"/>
    </source>
</evidence>
<feature type="transmembrane region" description="Helical" evidence="7">
    <location>
        <begin position="457"/>
        <end position="481"/>
    </location>
</feature>
<comment type="similarity">
    <text evidence="2">Belongs to the amino acid/polyamine transporter 2 family.</text>
</comment>
<evidence type="ECO:0000313" key="10">
    <source>
        <dbReference type="Proteomes" id="UP000094444"/>
    </source>
</evidence>
<comment type="subcellular location">
    <subcellularLocation>
        <location evidence="1">Membrane</location>
        <topology evidence="1">Multi-pass membrane protein</topology>
    </subcellularLocation>
</comment>
<dbReference type="GO" id="GO:0005302">
    <property type="term" value="F:L-tyrosine transmembrane transporter activity"/>
    <property type="evidence" value="ECO:0007669"/>
    <property type="project" value="TreeGrafter"/>
</dbReference>
<dbReference type="InParanoid" id="A0A2P5IC85"/>
<feature type="region of interest" description="Disordered" evidence="6">
    <location>
        <begin position="185"/>
        <end position="239"/>
    </location>
</feature>
<dbReference type="GO" id="GO:0005774">
    <property type="term" value="C:vacuolar membrane"/>
    <property type="evidence" value="ECO:0007669"/>
    <property type="project" value="TreeGrafter"/>
</dbReference>